<evidence type="ECO:0000256" key="3">
    <source>
        <dbReference type="SAM" id="SignalP"/>
    </source>
</evidence>
<evidence type="ECO:0000313" key="4">
    <source>
        <dbReference type="EMBL" id="MFC0625214.1"/>
    </source>
</evidence>
<name>A0ABV6QKP2_9ACTN</name>
<proteinExistence type="predicted"/>
<feature type="chain" id="PRO_5046790935" description="X-X-X-Leu-X-X-Gly heptad repeat protein" evidence="3">
    <location>
        <begin position="28"/>
        <end position="1075"/>
    </location>
</feature>
<feature type="signal peptide" evidence="3">
    <location>
        <begin position="1"/>
        <end position="27"/>
    </location>
</feature>
<evidence type="ECO:0000313" key="5">
    <source>
        <dbReference type="Proteomes" id="UP001589890"/>
    </source>
</evidence>
<feature type="compositionally biased region" description="Low complexity" evidence="1">
    <location>
        <begin position="386"/>
        <end position="400"/>
    </location>
</feature>
<reference evidence="4 5" key="1">
    <citation type="submission" date="2024-09" db="EMBL/GenBank/DDBJ databases">
        <authorList>
            <person name="Sun Q."/>
            <person name="Mori K."/>
        </authorList>
    </citation>
    <scope>NUCLEOTIDE SEQUENCE [LARGE SCALE GENOMIC DNA]</scope>
    <source>
        <strain evidence="4 5">CGMCC 1.15906</strain>
    </source>
</reference>
<accession>A0ABV6QKP2</accession>
<dbReference type="NCBIfam" id="TIGR03057">
    <property type="entry name" value="xxxLxxG_by_4"/>
    <property type="match status" value="10"/>
</dbReference>
<sequence length="1075" mass="107128">MKWLNRGVALGVALPSSFLLATSTAYAGSLADPVTVTNTETVQAQLDPSGKVEGARIYEQLSFTGKGTVKISNPVAADGLRNLDGFGGVSEKNGVMTVDTEVDGDERMRMVSDFDKKKLPIKVAVTYTLNGKKLRKPADAVGKSGRLEARYLVENTSAQPRTITIKDARGQNIAEENQVVIPMVGQLATVLPPEFTDVTSAEANKAGDGKGGTKLSFTVTLFPPVGAATAEFGWAAEVKDAVIPEAELTALPVSPLESPSFKSAVTGYESGAEKGADLVEGGTELDANLIKLRDGANKLLSGLLQLNAGAAELNKGLAEKAAPGANKLAAGASKLSKGLGDLESGAGTLRDKMAEADAGAAKLNKGAGELKTGAGKLADGAGKLKTGTGELKKGAGQLKKGAGDLENGAGDLSKGAGDLKKGAGDLKKGAGALKAGLDKADKGVGLLKKGSGELKNGAGKLKAGIGELSTGAGNLKKGTGALNDGLKQVNSKTPELIAGLGQIKGGLDKVEGGLVQMYGGIGTLPAQAKPLHDGIKQLQAGIGSTSNSATLLGGLEQLKGQLASAGVGIDKMIDGVYRDGDSKESSGAYQKIGCAVSVVKALNEGKAAGSFNNPQDRFCYGAQWQLLNTVGISAEPALSVVRKTVLKSLSDELAAGRNKLADPDNLTPDIDKPLPGDATLQLGLAYLQGRLTKRAVPGITQLQCGLSNVADSACDTSKPGLLQGLGALDAGVGQLVSGVVKNVQGGIGKDDDTPASGTLRGGVHGLQAGVGKIQAGGTTLMQGLLQLGVGAGQIDAGTGKIATGLGTADQGAGALAGGLDLLNGKVGELKDGTSQLNTGAGRLADGTSKLDAGAGKLADGSGRLADGAGKLNTGAGKIADGAGKLDAGAGELAAGTNRLKAGTGVLVDGTEKLDNGLTLLTGGAGKVADGAGKASTGSQQLSNGAGELATGIGTAAEGSGKIADGLKKASDSAPALGNGADRLSKEGAKKLVGKGEETAMDFGRRYAMLAASADRAKTESMPYGAPEGASGSTAYSLKLAGATGEGGRNFGRLIAALAVFGLALGATGLIRRRFA</sequence>
<feature type="region of interest" description="Disordered" evidence="1">
    <location>
        <begin position="386"/>
        <end position="406"/>
    </location>
</feature>
<keyword evidence="3" id="KW-0732">Signal</keyword>
<keyword evidence="2" id="KW-1133">Transmembrane helix</keyword>
<dbReference type="InterPro" id="IPR023908">
    <property type="entry name" value="xxxLxxG_rpt"/>
</dbReference>
<evidence type="ECO:0000256" key="1">
    <source>
        <dbReference type="SAM" id="MobiDB-lite"/>
    </source>
</evidence>
<gene>
    <name evidence="4" type="ORF">ACFFGN_14140</name>
</gene>
<keyword evidence="5" id="KW-1185">Reference proteome</keyword>
<keyword evidence="2" id="KW-0812">Transmembrane</keyword>
<dbReference type="Proteomes" id="UP001589890">
    <property type="component" value="Unassembled WGS sequence"/>
</dbReference>
<keyword evidence="2" id="KW-0472">Membrane</keyword>
<dbReference type="RefSeq" id="WP_380047394.1">
    <property type="nucleotide sequence ID" value="NZ_JBHLTC010000018.1"/>
</dbReference>
<comment type="caution">
    <text evidence="4">The sequence shown here is derived from an EMBL/GenBank/DDBJ whole genome shotgun (WGS) entry which is preliminary data.</text>
</comment>
<evidence type="ECO:0000256" key="2">
    <source>
        <dbReference type="SAM" id="Phobius"/>
    </source>
</evidence>
<dbReference type="EMBL" id="JBHLTC010000018">
    <property type="protein sequence ID" value="MFC0625214.1"/>
    <property type="molecule type" value="Genomic_DNA"/>
</dbReference>
<feature type="transmembrane region" description="Helical" evidence="2">
    <location>
        <begin position="1050"/>
        <end position="1070"/>
    </location>
</feature>
<protein>
    <recommendedName>
        <fullName evidence="6">X-X-X-Leu-X-X-Gly heptad repeat protein</fullName>
    </recommendedName>
</protein>
<organism evidence="4 5">
    <name type="scientific">Kribbella deserti</name>
    <dbReference type="NCBI Taxonomy" id="1926257"/>
    <lineage>
        <taxon>Bacteria</taxon>
        <taxon>Bacillati</taxon>
        <taxon>Actinomycetota</taxon>
        <taxon>Actinomycetes</taxon>
        <taxon>Propionibacteriales</taxon>
        <taxon>Kribbellaceae</taxon>
        <taxon>Kribbella</taxon>
    </lineage>
</organism>
<evidence type="ECO:0008006" key="6">
    <source>
        <dbReference type="Google" id="ProtNLM"/>
    </source>
</evidence>